<evidence type="ECO:0000256" key="1">
    <source>
        <dbReference type="ARBA" id="ARBA00004413"/>
    </source>
</evidence>
<keyword evidence="7" id="KW-1005">Bacterial flagellum biogenesis</keyword>
<dbReference type="InterPro" id="IPR012823">
    <property type="entry name" value="Flagell_FliJ"/>
</dbReference>
<keyword evidence="12" id="KW-0969">Cilium</keyword>
<dbReference type="Gene3D" id="1.10.287.1700">
    <property type="match status" value="1"/>
</dbReference>
<evidence type="ECO:0000313" key="13">
    <source>
        <dbReference type="Proteomes" id="UP000777265"/>
    </source>
</evidence>
<dbReference type="GO" id="GO:0009288">
    <property type="term" value="C:bacterial-type flagellum"/>
    <property type="evidence" value="ECO:0007669"/>
    <property type="project" value="InterPro"/>
</dbReference>
<gene>
    <name evidence="12" type="primary">fliJ</name>
    <name evidence="12" type="ORF">GXY80_05205</name>
</gene>
<evidence type="ECO:0000256" key="8">
    <source>
        <dbReference type="ARBA" id="ARBA00022927"/>
    </source>
</evidence>
<evidence type="ECO:0000256" key="6">
    <source>
        <dbReference type="ARBA" id="ARBA00022500"/>
    </source>
</evidence>
<keyword evidence="11" id="KW-0175">Coiled coil</keyword>
<dbReference type="Proteomes" id="UP000777265">
    <property type="component" value="Unassembled WGS sequence"/>
</dbReference>
<dbReference type="AlphaFoldDB" id="A0A971M3I0"/>
<evidence type="ECO:0000256" key="9">
    <source>
        <dbReference type="ARBA" id="ARBA00023136"/>
    </source>
</evidence>
<keyword evidence="8" id="KW-0653">Protein transport</keyword>
<evidence type="ECO:0000256" key="7">
    <source>
        <dbReference type="ARBA" id="ARBA00022795"/>
    </source>
</evidence>
<name>A0A971M3I0_9BACT</name>
<keyword evidence="10" id="KW-1006">Bacterial flagellum protein export</keyword>
<dbReference type="InterPro" id="IPR053716">
    <property type="entry name" value="Flag_assembly_chemotaxis_eff"/>
</dbReference>
<feature type="coiled-coil region" evidence="11">
    <location>
        <begin position="83"/>
        <end position="110"/>
    </location>
</feature>
<dbReference type="NCBIfam" id="TIGR02473">
    <property type="entry name" value="flagell_FliJ"/>
    <property type="match status" value="1"/>
</dbReference>
<dbReference type="GO" id="GO:0006935">
    <property type="term" value="P:chemotaxis"/>
    <property type="evidence" value="ECO:0007669"/>
    <property type="project" value="UniProtKB-KW"/>
</dbReference>
<proteinExistence type="inferred from homology"/>
<keyword evidence="4" id="KW-0813">Transport</keyword>
<comment type="subcellular location">
    <subcellularLocation>
        <location evidence="1">Cell membrane</location>
        <topology evidence="1">Peripheral membrane protein</topology>
        <orientation evidence="1">Cytoplasmic side</orientation>
    </subcellularLocation>
</comment>
<comment type="caution">
    <text evidence="12">The sequence shown here is derived from an EMBL/GenBank/DDBJ whole genome shotgun (WGS) entry which is preliminary data.</text>
</comment>
<evidence type="ECO:0000256" key="10">
    <source>
        <dbReference type="ARBA" id="ARBA00023225"/>
    </source>
</evidence>
<dbReference type="GO" id="GO:0005886">
    <property type="term" value="C:plasma membrane"/>
    <property type="evidence" value="ECO:0007669"/>
    <property type="project" value="UniProtKB-SubCell"/>
</dbReference>
<keyword evidence="9" id="KW-0472">Membrane</keyword>
<evidence type="ECO:0000313" key="12">
    <source>
        <dbReference type="EMBL" id="NLW34866.1"/>
    </source>
</evidence>
<comment type="similarity">
    <text evidence="2">Belongs to the FliJ family.</text>
</comment>
<reference evidence="12" key="1">
    <citation type="journal article" date="2020" name="Biotechnol. Biofuels">
        <title>New insights from the biogas microbiome by comprehensive genome-resolved metagenomics of nearly 1600 species originating from multiple anaerobic digesters.</title>
        <authorList>
            <person name="Campanaro S."/>
            <person name="Treu L."/>
            <person name="Rodriguez-R L.M."/>
            <person name="Kovalovszki A."/>
            <person name="Ziels R.M."/>
            <person name="Maus I."/>
            <person name="Zhu X."/>
            <person name="Kougias P.G."/>
            <person name="Basile A."/>
            <person name="Luo G."/>
            <person name="Schluter A."/>
            <person name="Konstantinidis K.T."/>
            <person name="Angelidaki I."/>
        </authorList>
    </citation>
    <scope>NUCLEOTIDE SEQUENCE</scope>
    <source>
        <strain evidence="12">AS06rmzACSIP_7</strain>
    </source>
</reference>
<dbReference type="EMBL" id="JAAYEE010000089">
    <property type="protein sequence ID" value="NLW34866.1"/>
    <property type="molecule type" value="Genomic_DNA"/>
</dbReference>
<dbReference type="GO" id="GO:0044781">
    <property type="term" value="P:bacterial-type flagellum organization"/>
    <property type="evidence" value="ECO:0007669"/>
    <property type="project" value="UniProtKB-KW"/>
</dbReference>
<evidence type="ECO:0000256" key="5">
    <source>
        <dbReference type="ARBA" id="ARBA00022475"/>
    </source>
</evidence>
<keyword evidence="12" id="KW-0966">Cell projection</keyword>
<feature type="non-terminal residue" evidence="12">
    <location>
        <position position="137"/>
    </location>
</feature>
<organism evidence="12 13">
    <name type="scientific">Syntrophorhabdus aromaticivorans</name>
    <dbReference type="NCBI Taxonomy" id="328301"/>
    <lineage>
        <taxon>Bacteria</taxon>
        <taxon>Pseudomonadati</taxon>
        <taxon>Thermodesulfobacteriota</taxon>
        <taxon>Syntrophorhabdia</taxon>
        <taxon>Syntrophorhabdales</taxon>
        <taxon>Syntrophorhabdaceae</taxon>
        <taxon>Syntrophorhabdus</taxon>
    </lineage>
</organism>
<sequence>MTKFRLHRIIEIKEKLIEEKEGELETALHTLNKLSADIRAVEKNIEDTYEEMTISSLSGGDFSVVKDYIAYLGDKRLLVIEEKEHVERRIFELRANLVELMKELKMLETLKSKTFKAIKKSENRKEQKDLDGMALRL</sequence>
<dbReference type="GO" id="GO:0071973">
    <property type="term" value="P:bacterial-type flagellum-dependent cell motility"/>
    <property type="evidence" value="ECO:0007669"/>
    <property type="project" value="InterPro"/>
</dbReference>
<feature type="coiled-coil region" evidence="11">
    <location>
        <begin position="10"/>
        <end position="51"/>
    </location>
</feature>
<keyword evidence="6" id="KW-0145">Chemotaxis</keyword>
<evidence type="ECO:0000256" key="3">
    <source>
        <dbReference type="ARBA" id="ARBA00020392"/>
    </source>
</evidence>
<dbReference type="GO" id="GO:0015031">
    <property type="term" value="P:protein transport"/>
    <property type="evidence" value="ECO:0007669"/>
    <property type="project" value="UniProtKB-KW"/>
</dbReference>
<keyword evidence="12" id="KW-0282">Flagellum</keyword>
<evidence type="ECO:0000256" key="11">
    <source>
        <dbReference type="SAM" id="Coils"/>
    </source>
</evidence>
<reference evidence="12" key="2">
    <citation type="submission" date="2020-01" db="EMBL/GenBank/DDBJ databases">
        <authorList>
            <person name="Campanaro S."/>
        </authorList>
    </citation>
    <scope>NUCLEOTIDE SEQUENCE</scope>
    <source>
        <strain evidence="12">AS06rmzACSIP_7</strain>
    </source>
</reference>
<evidence type="ECO:0000256" key="2">
    <source>
        <dbReference type="ARBA" id="ARBA00010004"/>
    </source>
</evidence>
<accession>A0A971M3I0</accession>
<protein>
    <recommendedName>
        <fullName evidence="3">Flagellar FliJ protein</fullName>
    </recommendedName>
</protein>
<evidence type="ECO:0000256" key="4">
    <source>
        <dbReference type="ARBA" id="ARBA00022448"/>
    </source>
</evidence>
<dbReference type="Pfam" id="PF02050">
    <property type="entry name" value="FliJ"/>
    <property type="match status" value="1"/>
</dbReference>
<keyword evidence="5" id="KW-1003">Cell membrane</keyword>